<evidence type="ECO:0000256" key="1">
    <source>
        <dbReference type="ARBA" id="ARBA00022837"/>
    </source>
</evidence>
<dbReference type="CDD" id="cd00051">
    <property type="entry name" value="EFh"/>
    <property type="match status" value="1"/>
</dbReference>
<name>A0AA36IEA4_9DINO</name>
<dbReference type="SUPFAM" id="SSF47473">
    <property type="entry name" value="EF-hand"/>
    <property type="match status" value="1"/>
</dbReference>
<dbReference type="Proteomes" id="UP001178507">
    <property type="component" value="Unassembled WGS sequence"/>
</dbReference>
<feature type="domain" description="EF-hand" evidence="3">
    <location>
        <begin position="671"/>
        <end position="706"/>
    </location>
</feature>
<evidence type="ECO:0000313" key="5">
    <source>
        <dbReference type="Proteomes" id="UP001178507"/>
    </source>
</evidence>
<feature type="region of interest" description="Disordered" evidence="2">
    <location>
        <begin position="919"/>
        <end position="938"/>
    </location>
</feature>
<dbReference type="GO" id="GO:0005509">
    <property type="term" value="F:calcium ion binding"/>
    <property type="evidence" value="ECO:0007669"/>
    <property type="project" value="InterPro"/>
</dbReference>
<dbReference type="InterPro" id="IPR018247">
    <property type="entry name" value="EF_Hand_1_Ca_BS"/>
</dbReference>
<dbReference type="Gene3D" id="3.40.50.300">
    <property type="entry name" value="P-loop containing nucleotide triphosphate hydrolases"/>
    <property type="match status" value="1"/>
</dbReference>
<keyword evidence="1" id="KW-0106">Calcium</keyword>
<organism evidence="4 5">
    <name type="scientific">Effrenium voratum</name>
    <dbReference type="NCBI Taxonomy" id="2562239"/>
    <lineage>
        <taxon>Eukaryota</taxon>
        <taxon>Sar</taxon>
        <taxon>Alveolata</taxon>
        <taxon>Dinophyceae</taxon>
        <taxon>Suessiales</taxon>
        <taxon>Symbiodiniaceae</taxon>
        <taxon>Effrenium</taxon>
    </lineage>
</organism>
<reference evidence="4" key="1">
    <citation type="submission" date="2023-08" db="EMBL/GenBank/DDBJ databases">
        <authorList>
            <person name="Chen Y."/>
            <person name="Shah S."/>
            <person name="Dougan E. K."/>
            <person name="Thang M."/>
            <person name="Chan C."/>
        </authorList>
    </citation>
    <scope>NUCLEOTIDE SEQUENCE</scope>
</reference>
<evidence type="ECO:0000313" key="4">
    <source>
        <dbReference type="EMBL" id="CAJ1385884.1"/>
    </source>
</evidence>
<accession>A0AA36IEA4</accession>
<dbReference type="EMBL" id="CAUJNA010001299">
    <property type="protein sequence ID" value="CAJ1385884.1"/>
    <property type="molecule type" value="Genomic_DNA"/>
</dbReference>
<dbReference type="Gene3D" id="1.10.238.10">
    <property type="entry name" value="EF-hand"/>
    <property type="match status" value="1"/>
</dbReference>
<evidence type="ECO:0000256" key="2">
    <source>
        <dbReference type="SAM" id="MobiDB-lite"/>
    </source>
</evidence>
<dbReference type="InterPro" id="IPR011992">
    <property type="entry name" value="EF-hand-dom_pair"/>
</dbReference>
<dbReference type="PROSITE" id="PS50222">
    <property type="entry name" value="EF_HAND_2"/>
    <property type="match status" value="1"/>
</dbReference>
<feature type="compositionally biased region" description="Polar residues" evidence="2">
    <location>
        <begin position="923"/>
        <end position="934"/>
    </location>
</feature>
<dbReference type="AlphaFoldDB" id="A0AA36IEA4"/>
<keyword evidence="5" id="KW-1185">Reference proteome</keyword>
<evidence type="ECO:0000259" key="3">
    <source>
        <dbReference type="PROSITE" id="PS50222"/>
    </source>
</evidence>
<comment type="caution">
    <text evidence="4">The sequence shown here is derived from an EMBL/GenBank/DDBJ whole genome shotgun (WGS) entry which is preliminary data.</text>
</comment>
<gene>
    <name evidence="4" type="ORF">EVOR1521_LOCUS12376</name>
</gene>
<feature type="non-terminal residue" evidence="4">
    <location>
        <position position="1138"/>
    </location>
</feature>
<sequence length="1138" mass="124402">MGSLDVACLGAEAFFQWSGATTSAWVRGQTEEAVWYTESAFRRAERQAADCWQAGGRYWETLLESGPYLSSLRIGTPEDPECGECWGHLAGHLQLPEKLLGGLCAPDSCEEPEVRSKAFPAFLSHSLHFSFLLPAPAPEHLKVAELSHWSQLRLDFVVGGLASCGTTTVAKTLAQAPDIDFTVDGEDDFFYQHDSLLPYRAEVEAFNFGWLRRDLFGRRGGVLGLRHPGLFHSHRVRLALQAVPRLKMILVVCDPLSRFEKLFWAFHQCKANAQARLPVGPERRSRCFHSARAALEEPELLLRAQFGPHLRQLRRLLPERLRAVHQAHFREGGSEAFRSLARFLSARSPEFQIARHNHHGGHRSDLCHNASLVSELQARLSSEYQAVEELLDACSDLPLPQELLLRQTRCDRAEELAEPEAPEPRPLPRLVPLDVGSLVFNALVLYGNTMTSSALKEVGESTRGWSNVGNGIASSLKTEIDVVMNNVSIMLLDSLEHVSGAQGQLEMVLSMVGNETDNAVAKHPELSLLQEHGPEKGLALLQEKHGKNESHVEALVPLVLTAVHQVLEVVMSKVSEGLHTLMIKIKPALIQVGKWIQQFGAKVQAGLEDFSLTLDKAQKMFDQVMAQMKGTANNSDQMMFETWPIFDDDGSGSVSATELSNVGDWFSISALQGKKAPELVKKYDTSGDGTLERKEFHALVNDPSIPGSLSVILRKYAKRLAEIAGQVGRALMRDDVANSVAAYVRLVCAKNMTKVGWISDRLGNGSVPLDFTGTVFVEMCLAAKDPNAQVYTSADTGLILTQEVYNLHPEAMLQAVDLMSNASWWTGQGYNLQDQPACVKMATGWITQVESGNGVSLLGLGQSGTEEEQFLSQMPEAAYMLAEEGVKLYRLQRLQARQQRRAQLYTSQTSQLLLQRLLGGQSPTDGTSEETQAAATGGGVPAVNSTLEFAQFLEWNATDRAKELQRYSFDYSSESSNAIDDFASKIQAMIKKVSSFISLMEKYSTEKGITDLENQVEQFLNNALEDVSKTIEQKLAGLITANAPKLDQAIHAAAHSAGERLGAMIGQVISSPMIQALEAPLEEVLSSSLGNATGASIGSTMSASLGMEISNLTAGTLGAKLGDALEGLVDDALEKAGE</sequence>
<dbReference type="InterPro" id="IPR027417">
    <property type="entry name" value="P-loop_NTPase"/>
</dbReference>
<protein>
    <recommendedName>
        <fullName evidence="3">EF-hand domain-containing protein</fullName>
    </recommendedName>
</protein>
<proteinExistence type="predicted"/>
<dbReference type="InterPro" id="IPR002048">
    <property type="entry name" value="EF_hand_dom"/>
</dbReference>
<dbReference type="PROSITE" id="PS00018">
    <property type="entry name" value="EF_HAND_1"/>
    <property type="match status" value="2"/>
</dbReference>
<dbReference type="SUPFAM" id="SSF52540">
    <property type="entry name" value="P-loop containing nucleoside triphosphate hydrolases"/>
    <property type="match status" value="1"/>
</dbReference>